<gene>
    <name evidence="1" type="ORF">LEP1GSC063_3891</name>
</gene>
<dbReference type="EMBL" id="AHMU02000050">
    <property type="protein sequence ID" value="EMN21682.1"/>
    <property type="molecule type" value="Genomic_DNA"/>
</dbReference>
<dbReference type="AlphaFoldDB" id="M6K1M2"/>
<proteinExistence type="predicted"/>
<sequence length="115" mass="13263">MATYRVKGKYASEVEKYCIDTFGMQPLQEICCREPMPNSKGRRYGSLESGWNGFYYMIDMGADSSVSAHGRKGWPEIDWFIVTVELPLERSLICDNRRIHSHKVFTDIVRASVTF</sequence>
<dbReference type="Proteomes" id="UP000012106">
    <property type="component" value="Unassembled WGS sequence"/>
</dbReference>
<name>M6K1M2_9LEPT</name>
<accession>M6K1M2</accession>
<evidence type="ECO:0000313" key="2">
    <source>
        <dbReference type="Proteomes" id="UP000012106"/>
    </source>
</evidence>
<reference evidence="1 2" key="1">
    <citation type="submission" date="2013-01" db="EMBL/GenBank/DDBJ databases">
        <authorList>
            <person name="Harkins D.M."/>
            <person name="Durkin A.S."/>
            <person name="Brinkac L.M."/>
            <person name="Haft D.H."/>
            <person name="Selengut J.D."/>
            <person name="Sanka R."/>
            <person name="DePew J."/>
            <person name="Purushe J."/>
            <person name="Hartskeerl R.A."/>
            <person name="Ahmed A."/>
            <person name="van der Linden H."/>
            <person name="Goris M.G.A."/>
            <person name="Vinetz J.M."/>
            <person name="Sutton G.G."/>
            <person name="Nierman W.C."/>
            <person name="Fouts D.E."/>
        </authorList>
    </citation>
    <scope>NUCLEOTIDE SEQUENCE [LARGE SCALE GENOMIC DNA]</scope>
    <source>
        <strain evidence="1 2">MAVJ 401</strain>
    </source>
</reference>
<comment type="caution">
    <text evidence="1">The sequence shown here is derived from an EMBL/GenBank/DDBJ whole genome shotgun (WGS) entry which is preliminary data.</text>
</comment>
<organism evidence="1 2">
    <name type="scientific">Leptospira santarosai serovar Arenal str. MAVJ 401</name>
    <dbReference type="NCBI Taxonomy" id="1049976"/>
    <lineage>
        <taxon>Bacteria</taxon>
        <taxon>Pseudomonadati</taxon>
        <taxon>Spirochaetota</taxon>
        <taxon>Spirochaetia</taxon>
        <taxon>Leptospirales</taxon>
        <taxon>Leptospiraceae</taxon>
        <taxon>Leptospira</taxon>
    </lineage>
</organism>
<dbReference type="InterPro" id="IPR032537">
    <property type="entry name" value="DUF4952"/>
</dbReference>
<protein>
    <submittedName>
        <fullName evidence="1">Uncharacterized protein</fullName>
    </submittedName>
</protein>
<dbReference type="Pfam" id="PF16310">
    <property type="entry name" value="DUF4952"/>
    <property type="match status" value="1"/>
</dbReference>
<evidence type="ECO:0000313" key="1">
    <source>
        <dbReference type="EMBL" id="EMN21682.1"/>
    </source>
</evidence>